<name>A0A1V6SV22_9EURO</name>
<dbReference type="EMBL" id="MLQL01000023">
    <property type="protein sequence ID" value="OQE17778.1"/>
    <property type="molecule type" value="Genomic_DNA"/>
</dbReference>
<accession>A0A1V6SV22</accession>
<evidence type="ECO:0000313" key="1">
    <source>
        <dbReference type="EMBL" id="OQE17778.1"/>
    </source>
</evidence>
<dbReference type="OrthoDB" id="10382573at2759"/>
<reference evidence="2" key="1">
    <citation type="journal article" date="2017" name="Nat. Microbiol.">
        <title>Global analysis of biosynthetic gene clusters reveals vast potential of secondary metabolite production in Penicillium species.</title>
        <authorList>
            <person name="Nielsen J.C."/>
            <person name="Grijseels S."/>
            <person name="Prigent S."/>
            <person name="Ji B."/>
            <person name="Dainat J."/>
            <person name="Nielsen K.F."/>
            <person name="Frisvad J.C."/>
            <person name="Workman M."/>
            <person name="Nielsen J."/>
        </authorList>
    </citation>
    <scope>NUCLEOTIDE SEQUENCE [LARGE SCALE GENOMIC DNA]</scope>
    <source>
        <strain evidence="2">IBT 14082</strain>
    </source>
</reference>
<dbReference type="AlphaFoldDB" id="A0A1V6SV22"/>
<dbReference type="Proteomes" id="UP000191342">
    <property type="component" value="Unassembled WGS sequence"/>
</dbReference>
<sequence length="133" mass="15116">MNIPHYSCDILEFCLAKSDVTFALIGIDRPENKFSKGTTNGASVTRTGWSVTRLFHLPWAYPDPIYRNATSGHIWSINVVEWEVSDETIRDVSAGEGILEAVIARALLDLAFQECFRVHLNEVWVKFKVSKMR</sequence>
<evidence type="ECO:0000313" key="2">
    <source>
        <dbReference type="Proteomes" id="UP000191342"/>
    </source>
</evidence>
<organism evidence="1 2">
    <name type="scientific">Penicillium flavigenum</name>
    <dbReference type="NCBI Taxonomy" id="254877"/>
    <lineage>
        <taxon>Eukaryota</taxon>
        <taxon>Fungi</taxon>
        <taxon>Dikarya</taxon>
        <taxon>Ascomycota</taxon>
        <taxon>Pezizomycotina</taxon>
        <taxon>Eurotiomycetes</taxon>
        <taxon>Eurotiomycetidae</taxon>
        <taxon>Eurotiales</taxon>
        <taxon>Aspergillaceae</taxon>
        <taxon>Penicillium</taxon>
    </lineage>
</organism>
<gene>
    <name evidence="1" type="ORF">PENFLA_c023G08867</name>
</gene>
<proteinExistence type="predicted"/>
<comment type="caution">
    <text evidence="1">The sequence shown here is derived from an EMBL/GenBank/DDBJ whole genome shotgun (WGS) entry which is preliminary data.</text>
</comment>
<protein>
    <submittedName>
        <fullName evidence="1">Uncharacterized protein</fullName>
    </submittedName>
</protein>
<keyword evidence="2" id="KW-1185">Reference proteome</keyword>